<feature type="region of interest" description="Disordered" evidence="11">
    <location>
        <begin position="170"/>
        <end position="201"/>
    </location>
</feature>
<dbReference type="Gene3D" id="3.30.200.20">
    <property type="entry name" value="Phosphorylase Kinase, domain 1"/>
    <property type="match status" value="1"/>
</dbReference>
<feature type="region of interest" description="Disordered" evidence="11">
    <location>
        <begin position="1566"/>
        <end position="1586"/>
    </location>
</feature>
<feature type="region of interest" description="Disordered" evidence="11">
    <location>
        <begin position="1726"/>
        <end position="1745"/>
    </location>
</feature>
<feature type="compositionally biased region" description="Low complexity" evidence="11">
    <location>
        <begin position="1502"/>
        <end position="1517"/>
    </location>
</feature>
<dbReference type="GO" id="GO:0005524">
    <property type="term" value="F:ATP binding"/>
    <property type="evidence" value="ECO:0007669"/>
    <property type="project" value="UniProtKB-UniRule"/>
</dbReference>
<gene>
    <name evidence="13" type="primary">YAK1</name>
    <name evidence="13" type="ORF">IWW39_003364</name>
</gene>
<reference evidence="13" key="1">
    <citation type="submission" date="2022-07" db="EMBL/GenBank/DDBJ databases">
        <title>Phylogenomic reconstructions and comparative analyses of Kickxellomycotina fungi.</title>
        <authorList>
            <person name="Reynolds N.K."/>
            <person name="Stajich J.E."/>
            <person name="Barry K."/>
            <person name="Grigoriev I.V."/>
            <person name="Crous P."/>
            <person name="Smith M.E."/>
        </authorList>
    </citation>
    <scope>NUCLEOTIDE SEQUENCE</scope>
    <source>
        <strain evidence="13">CBS 109367</strain>
    </source>
</reference>
<dbReference type="FunFam" id="3.30.200.20:FF:000087">
    <property type="entry name" value="Dual specificity tyrosine-phosphorylation-regulated kinase 1A"/>
    <property type="match status" value="1"/>
</dbReference>
<proteinExistence type="inferred from homology"/>
<dbReference type="PANTHER" id="PTHR24058">
    <property type="entry name" value="DUAL SPECIFICITY PROTEIN KINASE"/>
    <property type="match status" value="1"/>
</dbReference>
<dbReference type="GO" id="GO:0004712">
    <property type="term" value="F:protein serine/threonine/tyrosine kinase activity"/>
    <property type="evidence" value="ECO:0007669"/>
    <property type="project" value="UniProtKB-EC"/>
</dbReference>
<evidence type="ECO:0000256" key="7">
    <source>
        <dbReference type="ARBA" id="ARBA00022741"/>
    </source>
</evidence>
<protein>
    <submittedName>
        <fullName evidence="13">Dual specificity protein kinase yak1</fullName>
        <ecNumber evidence="13">2.7.12.1</ecNumber>
    </submittedName>
</protein>
<dbReference type="PROSITE" id="PS00108">
    <property type="entry name" value="PROTEIN_KINASE_ST"/>
    <property type="match status" value="1"/>
</dbReference>
<keyword evidence="3" id="KW-0963">Cytoplasm</keyword>
<accession>A0A9W8L4F6</accession>
<feature type="region of interest" description="Disordered" evidence="11">
    <location>
        <begin position="743"/>
        <end position="785"/>
    </location>
</feature>
<keyword evidence="8 13" id="KW-0418">Kinase</keyword>
<feature type="binding site" evidence="10">
    <location>
        <position position="985"/>
    </location>
    <ligand>
        <name>ATP</name>
        <dbReference type="ChEBI" id="CHEBI:30616"/>
    </ligand>
</feature>
<dbReference type="PROSITE" id="PS50011">
    <property type="entry name" value="PROTEIN_KINASE_DOM"/>
    <property type="match status" value="1"/>
</dbReference>
<keyword evidence="9 10" id="KW-0067">ATP-binding</keyword>
<dbReference type="EC" id="2.7.12.1" evidence="13"/>
<dbReference type="Proteomes" id="UP001151516">
    <property type="component" value="Unassembled WGS sequence"/>
</dbReference>
<feature type="region of interest" description="Disordered" evidence="11">
    <location>
        <begin position="1293"/>
        <end position="1338"/>
    </location>
</feature>
<feature type="region of interest" description="Disordered" evidence="11">
    <location>
        <begin position="413"/>
        <end position="434"/>
    </location>
</feature>
<dbReference type="GO" id="GO:0004674">
    <property type="term" value="F:protein serine/threonine kinase activity"/>
    <property type="evidence" value="ECO:0007669"/>
    <property type="project" value="UniProtKB-KW"/>
</dbReference>
<comment type="similarity">
    <text evidence="2">Belongs to the protein kinase superfamily. CMGC Ser/Thr protein kinase family. MNB/DYRK subfamily.</text>
</comment>
<feature type="region of interest" description="Disordered" evidence="11">
    <location>
        <begin position="60"/>
        <end position="116"/>
    </location>
</feature>
<evidence type="ECO:0000256" key="9">
    <source>
        <dbReference type="ARBA" id="ARBA00022840"/>
    </source>
</evidence>
<evidence type="ECO:0000313" key="13">
    <source>
        <dbReference type="EMBL" id="KAJ2686825.1"/>
    </source>
</evidence>
<feature type="region of interest" description="Disordered" evidence="11">
    <location>
        <begin position="1815"/>
        <end position="1847"/>
    </location>
</feature>
<feature type="compositionally biased region" description="Polar residues" evidence="11">
    <location>
        <begin position="601"/>
        <end position="615"/>
    </location>
</feature>
<feature type="region of interest" description="Disordered" evidence="11">
    <location>
        <begin position="1464"/>
        <end position="1554"/>
    </location>
</feature>
<dbReference type="InterPro" id="IPR008271">
    <property type="entry name" value="Ser/Thr_kinase_AS"/>
</dbReference>
<dbReference type="GO" id="GO:0005737">
    <property type="term" value="C:cytoplasm"/>
    <property type="evidence" value="ECO:0007669"/>
    <property type="project" value="UniProtKB-SubCell"/>
</dbReference>
<keyword evidence="14" id="KW-1185">Reference proteome</keyword>
<feature type="region of interest" description="Disordered" evidence="11">
    <location>
        <begin position="2074"/>
        <end position="2109"/>
    </location>
</feature>
<feature type="compositionally biased region" description="Gly residues" evidence="11">
    <location>
        <begin position="1297"/>
        <end position="1308"/>
    </location>
</feature>
<evidence type="ECO:0000256" key="10">
    <source>
        <dbReference type="PROSITE-ProRule" id="PRU10141"/>
    </source>
</evidence>
<keyword evidence="5" id="KW-0597">Phosphoprotein</keyword>
<feature type="domain" description="Protein kinase" evidence="12">
    <location>
        <begin position="956"/>
        <end position="1282"/>
    </location>
</feature>
<feature type="compositionally biased region" description="Polar residues" evidence="11">
    <location>
        <begin position="1569"/>
        <end position="1586"/>
    </location>
</feature>
<evidence type="ECO:0000256" key="6">
    <source>
        <dbReference type="ARBA" id="ARBA00022679"/>
    </source>
</evidence>
<keyword evidence="6 13" id="KW-0808">Transferase</keyword>
<evidence type="ECO:0000256" key="5">
    <source>
        <dbReference type="ARBA" id="ARBA00022553"/>
    </source>
</evidence>
<evidence type="ECO:0000256" key="3">
    <source>
        <dbReference type="ARBA" id="ARBA00022490"/>
    </source>
</evidence>
<feature type="compositionally biased region" description="Polar residues" evidence="11">
    <location>
        <begin position="66"/>
        <end position="75"/>
    </location>
</feature>
<dbReference type="InterPro" id="IPR017441">
    <property type="entry name" value="Protein_kinase_ATP_BS"/>
</dbReference>
<dbReference type="InterPro" id="IPR050494">
    <property type="entry name" value="Ser_Thr_dual-spec_kinase"/>
</dbReference>
<feature type="compositionally biased region" description="Low complexity" evidence="11">
    <location>
        <begin position="762"/>
        <end position="773"/>
    </location>
</feature>
<dbReference type="GO" id="GO:0004713">
    <property type="term" value="F:protein tyrosine kinase activity"/>
    <property type="evidence" value="ECO:0007669"/>
    <property type="project" value="TreeGrafter"/>
</dbReference>
<dbReference type="OrthoDB" id="9332038at2759"/>
<evidence type="ECO:0000256" key="8">
    <source>
        <dbReference type="ARBA" id="ARBA00022777"/>
    </source>
</evidence>
<feature type="region of interest" description="Disordered" evidence="11">
    <location>
        <begin position="1"/>
        <end position="32"/>
    </location>
</feature>
<organism evidence="13 14">
    <name type="scientific">Coemansia spiralis</name>
    <dbReference type="NCBI Taxonomy" id="417178"/>
    <lineage>
        <taxon>Eukaryota</taxon>
        <taxon>Fungi</taxon>
        <taxon>Fungi incertae sedis</taxon>
        <taxon>Zoopagomycota</taxon>
        <taxon>Kickxellomycotina</taxon>
        <taxon>Kickxellomycetes</taxon>
        <taxon>Kickxellales</taxon>
        <taxon>Kickxellaceae</taxon>
        <taxon>Coemansia</taxon>
    </lineage>
</organism>
<feature type="compositionally biased region" description="Polar residues" evidence="11">
    <location>
        <begin position="331"/>
        <end position="340"/>
    </location>
</feature>
<feature type="region of interest" description="Disordered" evidence="11">
    <location>
        <begin position="286"/>
        <end position="355"/>
    </location>
</feature>
<feature type="compositionally biased region" description="Low complexity" evidence="11">
    <location>
        <begin position="2097"/>
        <end position="2109"/>
    </location>
</feature>
<comment type="subcellular location">
    <subcellularLocation>
        <location evidence="1">Cytoplasm</location>
    </subcellularLocation>
</comment>
<feature type="region of interest" description="Disordered" evidence="11">
    <location>
        <begin position="1974"/>
        <end position="1993"/>
    </location>
</feature>
<dbReference type="PROSITE" id="PS00107">
    <property type="entry name" value="PROTEIN_KINASE_ATP"/>
    <property type="match status" value="1"/>
</dbReference>
<dbReference type="GO" id="GO:0005634">
    <property type="term" value="C:nucleus"/>
    <property type="evidence" value="ECO:0007669"/>
    <property type="project" value="TreeGrafter"/>
</dbReference>
<evidence type="ECO:0000256" key="11">
    <source>
        <dbReference type="SAM" id="MobiDB-lite"/>
    </source>
</evidence>
<dbReference type="FunFam" id="1.10.510.10:FF:000380">
    <property type="entry name" value="Serine/threonine-protein kinase ppk15"/>
    <property type="match status" value="1"/>
</dbReference>
<comment type="caution">
    <text evidence="13">The sequence shown here is derived from an EMBL/GenBank/DDBJ whole genome shotgun (WGS) entry which is preliminary data.</text>
</comment>
<keyword evidence="7 10" id="KW-0547">Nucleotide-binding</keyword>
<dbReference type="SUPFAM" id="SSF56112">
    <property type="entry name" value="Protein kinase-like (PK-like)"/>
    <property type="match status" value="1"/>
</dbReference>
<evidence type="ECO:0000259" key="12">
    <source>
        <dbReference type="PROSITE" id="PS50011"/>
    </source>
</evidence>
<feature type="region of interest" description="Disordered" evidence="11">
    <location>
        <begin position="597"/>
        <end position="645"/>
    </location>
</feature>
<feature type="region of interest" description="Disordered" evidence="11">
    <location>
        <begin position="1764"/>
        <end position="1799"/>
    </location>
</feature>
<keyword evidence="4" id="KW-0723">Serine/threonine-protein kinase</keyword>
<feature type="compositionally biased region" description="Polar residues" evidence="11">
    <location>
        <begin position="1726"/>
        <end position="1740"/>
    </location>
</feature>
<feature type="region of interest" description="Disordered" evidence="11">
    <location>
        <begin position="2011"/>
        <end position="2061"/>
    </location>
</feature>
<feature type="compositionally biased region" description="Polar residues" evidence="11">
    <location>
        <begin position="628"/>
        <end position="640"/>
    </location>
</feature>
<dbReference type="EMBL" id="JANBTX010000093">
    <property type="protein sequence ID" value="KAJ2686825.1"/>
    <property type="molecule type" value="Genomic_DNA"/>
</dbReference>
<dbReference type="PANTHER" id="PTHR24058:SF17">
    <property type="entry name" value="HOMEODOMAIN INTERACTING PROTEIN KINASE, ISOFORM D"/>
    <property type="match status" value="1"/>
</dbReference>
<feature type="compositionally biased region" description="Polar residues" evidence="11">
    <location>
        <begin position="307"/>
        <end position="321"/>
    </location>
</feature>
<name>A0A9W8L4F6_9FUNG</name>
<feature type="compositionally biased region" description="Polar residues" evidence="11">
    <location>
        <begin position="1482"/>
        <end position="1491"/>
    </location>
</feature>
<feature type="compositionally biased region" description="Acidic residues" evidence="11">
    <location>
        <begin position="2038"/>
        <end position="2061"/>
    </location>
</feature>
<dbReference type="Pfam" id="PF00069">
    <property type="entry name" value="Pkinase"/>
    <property type="match status" value="1"/>
</dbReference>
<dbReference type="Gene3D" id="1.10.510.10">
    <property type="entry name" value="Transferase(Phosphotransferase) domain 1"/>
    <property type="match status" value="1"/>
</dbReference>
<sequence>MDPGRLEGGAAPGSPSQMTYMAQTPAASGSSAVAISVGGDSRVQNAPNTAASDRSFHAIMIGDNGGQTPARQSSLAAAAGNGHAHMPGLQPRPKQSFDMGSVPDVQGGSSLSASLSASLPSSNPFLHGGGDSRDPAVQDTGHRMAGIAHTRIAYPPLNIASGDEWAAALPSPGISQHRHARAGSHQYAPLSSQLQQQQHFSENAQVTGASNYSASVIRSSGDVNPQRWSQVDAGSVYQAVTIGEASRHTNNADYAQQLYPVSQSGLPPLGPASAGLSAYAAAASHSPLVARGRSRRRPHPAYDYPDSNATGTYSSGSSPAPVSTLPPGARQTLSTSSFAESGTGLADSRTLGRRGSELNVSMHSMRGSEISSRGASHGHSPSAALAIPVGGALSATRATPIYNYPEVAYSRPGDAPHQGLPHSEYSSQGRGRPESIVMADSSDRSESLMTVVAPIGEYVAGPDTYSAGADGRYPLPHIQYGSAAMEGQNYEYANTMAPMAHSRWSQGAVASPLRAELSAPNTASRDHTAPADLAPYTHEQQATQQYATISRSGYSAQGTVRYGGSNSGERGHIPPAIATSTAANNISLLQGWPPGSPQIHAANNSGHHQPSTATLRTHGYGSPALRTGGSSHNVEASSDQGPVAAQGAPNILNNYYMVTSPNGQILSEPQTPAIDSTSLLPMVEVGQGGIRPAPVSDMDEINAHSQEYLHRRRRRLTQTLHNRQRSGSAVDVASRLSATRLNVLPLSSPGANSHTSNRSMEEAQSADSEQQAANRQKYKPPPVLPSSAAYPGTAVAHFQDDIYSAAVMQAQAQAHAQMQALAHIQAQAQAQTQAQAEYLQRLQLEQLQQERIQQELIRQEHMQVAALEQQRQKSKLAQEQELARFSEYRPLLNLTVYIAETYRKCHVDFSYDSARRPRRVLTEPSDGVENDGFDNENSDYILYVNDVIGEGDGHQYLILEMLGSGTFGQVVRCQNTKTGELVAVKVIKNKPAYYKQSLVEAQMLKLLNNKYDIDDKHHILRLKESFVFRNHLVFVNELLSINLYDLLSQNQFQGLSTNLLRVLVQQLLDAMTVLNQAEIIHADLKPENILLENMEKPVIKVIDFGSACFEWQTSFTYIQSRFYRSPEILLGLPYSSRIDMWSLGCIVAELFIGIPLFPGNSEHNQLSRIIDMLGLPPTSMLERARRTDEFFNYLGPSTWDLKSLIQYSQEQNVEIKPPKRYYTATTLEELITTYPLRRRMPEADQQREYQSRFALIDFLRGVLNIDPDKRWSPQQASLHPFITGEPFVGTFVPPILAGGGGSSRGPGSGPRPYGDPANGSSNRHGLGPAASGGGYPMQGGSNSGYGSLHALGGYPSHHGSGSGTNGYSTYLMQNSTAGSSGASSIYGQTTAPNPGSYAFGLTNQPAGAGMTSGYLQSPQQPNSLMAMAPLDGSPRIPGSFPMAGGSGAAQQPLVGLQLALEESNGRSRATTIGHHSAGATHPQETSAQAPQYATVGHSGLYSQQYPSQNQNQNQRNSFLGVDPSASHLSDLLQANGDSRGAPGRLDASKSNSEYSAESSYGWATRSEANHTNGHNSSTAPSLAGSYSTRAGSLHEFKAAGSTLQRNFLFNERQHQRLAQQRQLVRADSGEAAALTGNYSGGTDSAYLSRAGGRGYCGSLAGSKSSYSADRYASTSSVISSRASERSGAGNSGLYASEQLQASNRPSPALRSGAGARLVSNFSPLTVPSTPGSLGPSQQHGAESVDTKLSVGSWGFVADSRVVGPPPEYRGDIDGCFDESSGGDVSDADDASSRYSVGSGISRPVTQAHFSEESLSMYSAASDQDDGSGHGRRSHGGSHGSWDDGLSSWGSGGSGSRDFFETPMSVSLAHTARGSLDEPPQPPLQAQSLGRTIWASLESSIRGAGVSSIYQLPQYAAFSQELLGRSDSAYYTHDRASPSGEFVEFVESEKEDSSGVGSVAGSSWVFDEYESVSDADEGSVISQEDSNEHGRGGLLQDDLEETSSLLEDLDISQSLSDGPSDHGSVDGSDSETATKESDGYGEDGSDGDDDGSGSDDLSDDDDATDQDIVLFAGKLHPVQGPRASTVASAAPPGHQRRLSSTNALNSSTNVSADGQRTALWPLSRSARSGSLASFPQRIAKKTHLRRSDRQPPPGLLTPPLLLLKDSLRMVESLRRMGKWQDSADLAQDVAHISRANQFFLDPVIVAMSPRLMPPPSGQPSL</sequence>
<evidence type="ECO:0000256" key="2">
    <source>
        <dbReference type="ARBA" id="ARBA00008867"/>
    </source>
</evidence>
<evidence type="ECO:0000256" key="1">
    <source>
        <dbReference type="ARBA" id="ARBA00004496"/>
    </source>
</evidence>
<dbReference type="InterPro" id="IPR000719">
    <property type="entry name" value="Prot_kinase_dom"/>
</dbReference>
<dbReference type="InterPro" id="IPR011009">
    <property type="entry name" value="Kinase-like_dom_sf"/>
</dbReference>
<feature type="compositionally biased region" description="Gly residues" evidence="11">
    <location>
        <begin position="1"/>
        <end position="11"/>
    </location>
</feature>
<dbReference type="SMART" id="SM00220">
    <property type="entry name" value="S_TKc"/>
    <property type="match status" value="1"/>
</dbReference>
<feature type="compositionally biased region" description="Polar residues" evidence="11">
    <location>
        <begin position="749"/>
        <end position="758"/>
    </location>
</feature>
<evidence type="ECO:0000256" key="4">
    <source>
        <dbReference type="ARBA" id="ARBA00022527"/>
    </source>
</evidence>
<evidence type="ECO:0000313" key="14">
    <source>
        <dbReference type="Proteomes" id="UP001151516"/>
    </source>
</evidence>